<sequence>MSRQTFTAFQRHLRFFSTPTTPPRLTILSSLRASLSLGLDFPVALLLSISLRLLYTPYPRVFSPINIERIPRPWHRTQLEHAKISHQNYTCSELLALLHRSDGSKFGWIKHKLDQGHVVGFWAMAADAKSHKVRSEDVQRFQAGEWEADVAKRRQGRDDVVPLWRGGPAWVAGHNWAVRKVFGVRVYSAND</sequence>
<organism evidence="1 2">
    <name type="scientific">Paraphoma chrysanthemicola</name>
    <dbReference type="NCBI Taxonomy" id="798071"/>
    <lineage>
        <taxon>Eukaryota</taxon>
        <taxon>Fungi</taxon>
        <taxon>Dikarya</taxon>
        <taxon>Ascomycota</taxon>
        <taxon>Pezizomycotina</taxon>
        <taxon>Dothideomycetes</taxon>
        <taxon>Pleosporomycetidae</taxon>
        <taxon>Pleosporales</taxon>
        <taxon>Pleosporineae</taxon>
        <taxon>Phaeosphaeriaceae</taxon>
        <taxon>Paraphoma</taxon>
    </lineage>
</organism>
<name>A0A8K0R8F9_9PLEO</name>
<dbReference type="Proteomes" id="UP000813461">
    <property type="component" value="Unassembled WGS sequence"/>
</dbReference>
<evidence type="ECO:0000313" key="2">
    <source>
        <dbReference type="Proteomes" id="UP000813461"/>
    </source>
</evidence>
<dbReference type="AlphaFoldDB" id="A0A8K0R8F9"/>
<accession>A0A8K0R8F9</accession>
<reference evidence="1" key="1">
    <citation type="journal article" date="2021" name="Nat. Commun.">
        <title>Genetic determinants of endophytism in the Arabidopsis root mycobiome.</title>
        <authorList>
            <person name="Mesny F."/>
            <person name="Miyauchi S."/>
            <person name="Thiergart T."/>
            <person name="Pickel B."/>
            <person name="Atanasova L."/>
            <person name="Karlsson M."/>
            <person name="Huettel B."/>
            <person name="Barry K.W."/>
            <person name="Haridas S."/>
            <person name="Chen C."/>
            <person name="Bauer D."/>
            <person name="Andreopoulos W."/>
            <person name="Pangilinan J."/>
            <person name="LaButti K."/>
            <person name="Riley R."/>
            <person name="Lipzen A."/>
            <person name="Clum A."/>
            <person name="Drula E."/>
            <person name="Henrissat B."/>
            <person name="Kohler A."/>
            <person name="Grigoriev I.V."/>
            <person name="Martin F.M."/>
            <person name="Hacquard S."/>
        </authorList>
    </citation>
    <scope>NUCLEOTIDE SEQUENCE</scope>
    <source>
        <strain evidence="1">MPI-SDFR-AT-0120</strain>
    </source>
</reference>
<dbReference type="OrthoDB" id="2561193at2759"/>
<protein>
    <submittedName>
        <fullName evidence="1">Uncharacterized protein</fullName>
    </submittedName>
</protein>
<comment type="caution">
    <text evidence="1">The sequence shown here is derived from an EMBL/GenBank/DDBJ whole genome shotgun (WGS) entry which is preliminary data.</text>
</comment>
<keyword evidence="2" id="KW-1185">Reference proteome</keyword>
<proteinExistence type="predicted"/>
<evidence type="ECO:0000313" key="1">
    <source>
        <dbReference type="EMBL" id="KAH7087517.1"/>
    </source>
</evidence>
<gene>
    <name evidence="1" type="ORF">FB567DRAFT_525160</name>
</gene>
<dbReference type="EMBL" id="JAGMVJ010000009">
    <property type="protein sequence ID" value="KAH7087517.1"/>
    <property type="molecule type" value="Genomic_DNA"/>
</dbReference>